<evidence type="ECO:0000256" key="3">
    <source>
        <dbReference type="ARBA" id="ARBA00022989"/>
    </source>
</evidence>
<dbReference type="PANTHER" id="PTHR11040:SF140">
    <property type="entry name" value="ZRT (ZRT), IRT- (IRT-) LIKE PROTEIN TRANSPORTER"/>
    <property type="match status" value="1"/>
</dbReference>
<dbReference type="InterPro" id="IPR003689">
    <property type="entry name" value="ZIP"/>
</dbReference>
<evidence type="ECO:0000256" key="1">
    <source>
        <dbReference type="ARBA" id="ARBA00004141"/>
    </source>
</evidence>
<evidence type="ECO:0000256" key="2">
    <source>
        <dbReference type="ARBA" id="ARBA00022692"/>
    </source>
</evidence>
<reference evidence="5 6" key="1">
    <citation type="submission" date="2016-03" db="EMBL/GenBank/DDBJ databases">
        <title>EvidentialGene: Evidence-directed Construction of Genes on Genomes.</title>
        <authorList>
            <person name="Gilbert D.G."/>
            <person name="Choi J.-H."/>
            <person name="Mockaitis K."/>
            <person name="Colbourne J."/>
            <person name="Pfrender M."/>
        </authorList>
    </citation>
    <scope>NUCLEOTIDE SEQUENCE [LARGE SCALE GENOMIC DNA]</scope>
    <source>
        <strain evidence="5 6">Xinb3</strain>
        <tissue evidence="5">Complete organism</tissue>
    </source>
</reference>
<sequence>MDINKAKSIILATLFVVTLLSCLLPLKLMDTIRHVADPVRKLRYTRVISLLNCFAGGVFLGTCLLDLFPEVQDNIDDVMTALKIDSSFPVAEFLVVLGLFTVLIVEQISLECRSESTRLEEEEREPLLQGSVQDANAPSGDPEVTFQYGTVQPINEAAHHSHSHDNSNSTNSSLRALLLSVALSLHSIFEGLAIGLQKNVEAVLQIFAAVVLHKCVIAFGLSLNLVQSKLRTRVIVQLTLIFCLAAPIGMGIGMGVELLSNSLEATILSGILQGMACGTFLYVTFFEVLPHELNSSDLRTPKMIFIILGFAASCAIVFLDPDTAKPRCP</sequence>
<comment type="subcellular location">
    <subcellularLocation>
        <location evidence="1">Membrane</location>
        <topology evidence="1">Multi-pass membrane protein</topology>
    </subcellularLocation>
</comment>
<dbReference type="Pfam" id="PF02535">
    <property type="entry name" value="Zip"/>
    <property type="match status" value="1"/>
</dbReference>
<protein>
    <submittedName>
        <fullName evidence="5">Zinc transporter ZIP1</fullName>
    </submittedName>
</protein>
<dbReference type="PROSITE" id="PS51257">
    <property type="entry name" value="PROKAR_LIPOPROTEIN"/>
    <property type="match status" value="1"/>
</dbReference>
<keyword evidence="6" id="KW-1185">Reference proteome</keyword>
<organism evidence="5 6">
    <name type="scientific">Daphnia magna</name>
    <dbReference type="NCBI Taxonomy" id="35525"/>
    <lineage>
        <taxon>Eukaryota</taxon>
        <taxon>Metazoa</taxon>
        <taxon>Ecdysozoa</taxon>
        <taxon>Arthropoda</taxon>
        <taxon>Crustacea</taxon>
        <taxon>Branchiopoda</taxon>
        <taxon>Diplostraca</taxon>
        <taxon>Cladocera</taxon>
        <taxon>Anomopoda</taxon>
        <taxon>Daphniidae</taxon>
        <taxon>Daphnia</taxon>
    </lineage>
</organism>
<dbReference type="GO" id="GO:0005886">
    <property type="term" value="C:plasma membrane"/>
    <property type="evidence" value="ECO:0007669"/>
    <property type="project" value="TreeGrafter"/>
</dbReference>
<keyword evidence="2" id="KW-0812">Transmembrane</keyword>
<keyword evidence="3" id="KW-1133">Transmembrane helix</keyword>
<dbReference type="AlphaFoldDB" id="A0A164PYD2"/>
<comment type="caution">
    <text evidence="5">The sequence shown here is derived from an EMBL/GenBank/DDBJ whole genome shotgun (WGS) entry which is preliminary data.</text>
</comment>
<dbReference type="STRING" id="35525.A0A164PYD2"/>
<accession>A0A164PYD2</accession>
<dbReference type="PANTHER" id="PTHR11040">
    <property type="entry name" value="ZINC/IRON TRANSPORTER"/>
    <property type="match status" value="1"/>
</dbReference>
<gene>
    <name evidence="5" type="ORF">APZ42_029060</name>
</gene>
<evidence type="ECO:0000313" key="6">
    <source>
        <dbReference type="Proteomes" id="UP000076858"/>
    </source>
</evidence>
<dbReference type="Proteomes" id="UP000076858">
    <property type="component" value="Unassembled WGS sequence"/>
</dbReference>
<keyword evidence="4" id="KW-0472">Membrane</keyword>
<dbReference type="OrthoDB" id="448280at2759"/>
<proteinExistence type="predicted"/>
<name>A0A164PYD2_9CRUS</name>
<dbReference type="GO" id="GO:0005385">
    <property type="term" value="F:zinc ion transmembrane transporter activity"/>
    <property type="evidence" value="ECO:0007669"/>
    <property type="project" value="TreeGrafter"/>
</dbReference>
<dbReference type="EMBL" id="LRGB01002506">
    <property type="protein sequence ID" value="KZS07263.1"/>
    <property type="molecule type" value="Genomic_DNA"/>
</dbReference>
<evidence type="ECO:0000256" key="4">
    <source>
        <dbReference type="ARBA" id="ARBA00023136"/>
    </source>
</evidence>
<evidence type="ECO:0000313" key="5">
    <source>
        <dbReference type="EMBL" id="KZS07263.1"/>
    </source>
</evidence>